<dbReference type="NCBIfam" id="TIGR00277">
    <property type="entry name" value="HDIG"/>
    <property type="match status" value="1"/>
</dbReference>
<dbReference type="PANTHER" id="PTHR43155">
    <property type="entry name" value="CYCLIC DI-GMP PHOSPHODIESTERASE PA4108-RELATED"/>
    <property type="match status" value="1"/>
</dbReference>
<dbReference type="InterPro" id="IPR037522">
    <property type="entry name" value="HD_GYP_dom"/>
</dbReference>
<protein>
    <submittedName>
        <fullName evidence="2">HD-GYP domain-containing protein</fullName>
    </submittedName>
</protein>
<dbReference type="GO" id="GO:0008081">
    <property type="term" value="F:phosphoric diester hydrolase activity"/>
    <property type="evidence" value="ECO:0007669"/>
    <property type="project" value="UniProtKB-ARBA"/>
</dbReference>
<dbReference type="Pfam" id="PF11871">
    <property type="entry name" value="DUF3391"/>
    <property type="match status" value="1"/>
</dbReference>
<dbReference type="InterPro" id="IPR006675">
    <property type="entry name" value="HDIG_dom"/>
</dbReference>
<dbReference type="PROSITE" id="PS51832">
    <property type="entry name" value="HD_GYP"/>
    <property type="match status" value="1"/>
</dbReference>
<evidence type="ECO:0000313" key="3">
    <source>
        <dbReference type="Proteomes" id="UP000275663"/>
    </source>
</evidence>
<name>A0A3Q9BSW1_9BURK</name>
<reference evidence="2 3" key="1">
    <citation type="journal article" date="2011" name="Int. J. Syst. Evol. Microbiol.">
        <title>Description of Undibacterium oligocarboniphilum sp. nov., isolated from purified water, and Undibacterium pigrum strain CCUG 49012 as the type strain of Undibacterium parvum sp. nov., and emended descriptions of the genus Undibacterium and the species Undibacterium pigrum.</title>
        <authorList>
            <person name="Eder W."/>
            <person name="Wanner G."/>
            <person name="Ludwig W."/>
            <person name="Busse H.J."/>
            <person name="Ziemke-Kageler F."/>
            <person name="Lang E."/>
        </authorList>
    </citation>
    <scope>NUCLEOTIDE SEQUENCE [LARGE SCALE GENOMIC DNA]</scope>
    <source>
        <strain evidence="2 3">DSM 23061</strain>
    </source>
</reference>
<evidence type="ECO:0000313" key="2">
    <source>
        <dbReference type="EMBL" id="AZP13571.1"/>
    </source>
</evidence>
<dbReference type="RefSeq" id="WP_126128940.1">
    <property type="nucleotide sequence ID" value="NZ_CP034464.1"/>
</dbReference>
<dbReference type="EMBL" id="CP034464">
    <property type="protein sequence ID" value="AZP13571.1"/>
    <property type="molecule type" value="Genomic_DNA"/>
</dbReference>
<dbReference type="PANTHER" id="PTHR43155:SF2">
    <property type="entry name" value="CYCLIC DI-GMP PHOSPHODIESTERASE PA4108"/>
    <property type="match status" value="1"/>
</dbReference>
<dbReference type="InterPro" id="IPR021812">
    <property type="entry name" value="DUF3391"/>
</dbReference>
<sequence length="422" mass="45858">MLKKIKVKQLRLGMFIQELCGSWMASPFWQKSFMLDSQAALDKILKTSITEVVIDTAKGVDVLVAVVVAKAPVEPIVEAAIAELEPEPEPVVEAAIPYKDIVAVSMDDEMGRAASIVGNSKKAVFSMFNEARMGNAINAEKAMSLVEDIASSVMRNPGALIGLARLKTADDYTYMHSVAVCALMIALSRQLGLDDEQTREAGLAGLLHDIGKMAVDSTILNKPGKLTDAEFVSVKEHPAAGHKMLLEAEGVSAISLDVCLHHHEKMDGSGYPEGLVGDQISLYAKMGAVCDVYDAITSNRPYKAGWCPAESLSKMSEWSKGHFDEKVFQAFVMSIGIYPVGTLVRLQSGRLGVVVEQQIGKSLMLPKVRVFFSSKSLAYITPELLDLAGPGLQDRIVAREDAKKWDLKDIDRYWLGDAAKPS</sequence>
<dbReference type="OrthoDB" id="9764808at2"/>
<dbReference type="AlphaFoldDB" id="A0A3Q9BSW1"/>
<evidence type="ECO:0000259" key="1">
    <source>
        <dbReference type="PROSITE" id="PS51832"/>
    </source>
</evidence>
<dbReference type="Pfam" id="PF13487">
    <property type="entry name" value="HD_5"/>
    <property type="match status" value="1"/>
</dbReference>
<accession>A0A3Q9BSW1</accession>
<proteinExistence type="predicted"/>
<dbReference type="SUPFAM" id="SSF109604">
    <property type="entry name" value="HD-domain/PDEase-like"/>
    <property type="match status" value="1"/>
</dbReference>
<feature type="domain" description="HD-GYP" evidence="1">
    <location>
        <begin position="151"/>
        <end position="347"/>
    </location>
</feature>
<dbReference type="Proteomes" id="UP000275663">
    <property type="component" value="Chromosome"/>
</dbReference>
<keyword evidence="3" id="KW-1185">Reference proteome</keyword>
<organism evidence="2 3">
    <name type="scientific">Undibacterium parvum</name>
    <dbReference type="NCBI Taxonomy" id="401471"/>
    <lineage>
        <taxon>Bacteria</taxon>
        <taxon>Pseudomonadati</taxon>
        <taxon>Pseudomonadota</taxon>
        <taxon>Betaproteobacteria</taxon>
        <taxon>Burkholderiales</taxon>
        <taxon>Oxalobacteraceae</taxon>
        <taxon>Undibacterium</taxon>
    </lineage>
</organism>
<dbReference type="KEGG" id="upv:EJN92_17200"/>
<gene>
    <name evidence="2" type="ORF">EJN92_17200</name>
</gene>
<dbReference type="CDD" id="cd00077">
    <property type="entry name" value="HDc"/>
    <property type="match status" value="1"/>
</dbReference>
<dbReference type="Gene3D" id="1.10.3210.10">
    <property type="entry name" value="Hypothetical protein af1432"/>
    <property type="match status" value="1"/>
</dbReference>
<dbReference type="InterPro" id="IPR003607">
    <property type="entry name" value="HD/PDEase_dom"/>
</dbReference>
<dbReference type="SMART" id="SM00471">
    <property type="entry name" value="HDc"/>
    <property type="match status" value="1"/>
</dbReference>